<keyword evidence="3" id="KW-1185">Reference proteome</keyword>
<reference evidence="2 3" key="1">
    <citation type="journal article" date="2015" name="Sci. Rep.">
        <title>Chromosome-level genome map provides insights into diverse defense mechanisms in the medicinal fungus Ganoderma sinense.</title>
        <authorList>
            <person name="Zhu Y."/>
            <person name="Xu J."/>
            <person name="Sun C."/>
            <person name="Zhou S."/>
            <person name="Xu H."/>
            <person name="Nelson D.R."/>
            <person name="Qian J."/>
            <person name="Song J."/>
            <person name="Luo H."/>
            <person name="Xiang L."/>
            <person name="Li Y."/>
            <person name="Xu Z."/>
            <person name="Ji A."/>
            <person name="Wang L."/>
            <person name="Lu S."/>
            <person name="Hayward A."/>
            <person name="Sun W."/>
            <person name="Li X."/>
            <person name="Schwartz D.C."/>
            <person name="Wang Y."/>
            <person name="Chen S."/>
        </authorList>
    </citation>
    <scope>NUCLEOTIDE SEQUENCE [LARGE SCALE GENOMIC DNA]</scope>
    <source>
        <strain evidence="2 3">ZZ0214-1</strain>
    </source>
</reference>
<evidence type="ECO:0000313" key="2">
    <source>
        <dbReference type="EMBL" id="PIL31755.1"/>
    </source>
</evidence>
<dbReference type="OrthoDB" id="28868at2759"/>
<comment type="caution">
    <text evidence="2">The sequence shown here is derived from an EMBL/GenBank/DDBJ whole genome shotgun (WGS) entry which is preliminary data.</text>
</comment>
<dbReference type="STRING" id="1077348.A0A2G8SD98"/>
<feature type="domain" description="Protein SirB1 N-terminal" evidence="1">
    <location>
        <begin position="340"/>
        <end position="506"/>
    </location>
</feature>
<dbReference type="Proteomes" id="UP000230002">
    <property type="component" value="Unassembled WGS sequence"/>
</dbReference>
<dbReference type="AlphaFoldDB" id="A0A2G8SD98"/>
<sequence length="749" mass="84517">MDAVVGKVVIHKQEPEGDPAIIVGWKECWRHSYMDLATIPNHVNFQPSKEDSQQVTYKIAASCGIEYWRSSEFKYVGLSPVDAQILHQDFSQLGQFIDDVSFSEVDSRGYPMRCLLTAEMRMLCPEDDILERTDNPIHNTMYHLPVELYIQCLVQLPGREPSSLHAVVSFLSANSVTRAAALDRPVWANLYRSRYTHNVAEREEERLTRHAGDWQMIFIERYKLDRAALDLVDFIRTRPEERDVASHRLVLEFSWDVWDALELETQVPIPHAFRDPAGEIESAPTPHALPRRFWATASLGAIARHHAVKRWACILQKDEGCMFEDVLTGLSAFMDVSPYHISKQLDDLANQCRQRLTTTGLSLGCADAGYDLLKIAIAVRDFLLDEGFAVATDGAAFYNPFNQFPHYFLTVGRSSTLPISINYVYSAVCRRLGISALPTNTPRKVLCHITSTDPEHGDILVDPCAKTPPIVFSSRDLSIMLQEADMHPSFARDAVTPAEFSTMVDRAVRNAFATMRDVSRTDPVSGYTTDRVQYAVSAAFATINAPGVQITPMVTEDCPLDNQVVLIDALLPVVPPARKEMFMGELALYTASRMKYKIEAQQRRRALKEGSRTPGTTARAVEWFVGQVMSHPEEGDACVIGWTMVPGFAEPGDVDVIWTARYQVLTKEGIVNVHDPNDHAGGRWAPVPVTYAKLRWLRRQIYMFERFFEDAHVPRDDGVGSRLIPILELQEQYPDDLEEGARWTEQQLA</sequence>
<accession>A0A2G8SD98</accession>
<protein>
    <recommendedName>
        <fullName evidence="1">Protein SirB1 N-terminal domain-containing protein</fullName>
    </recommendedName>
</protein>
<gene>
    <name evidence="2" type="ORF">GSI_06459</name>
</gene>
<dbReference type="Pfam" id="PF13369">
    <property type="entry name" value="Transglut_core2"/>
    <property type="match status" value="1"/>
</dbReference>
<proteinExistence type="predicted"/>
<organism evidence="2 3">
    <name type="scientific">Ganoderma sinense ZZ0214-1</name>
    <dbReference type="NCBI Taxonomy" id="1077348"/>
    <lineage>
        <taxon>Eukaryota</taxon>
        <taxon>Fungi</taxon>
        <taxon>Dikarya</taxon>
        <taxon>Basidiomycota</taxon>
        <taxon>Agaricomycotina</taxon>
        <taxon>Agaricomycetes</taxon>
        <taxon>Polyporales</taxon>
        <taxon>Polyporaceae</taxon>
        <taxon>Ganoderma</taxon>
    </lineage>
</organism>
<dbReference type="InterPro" id="IPR032698">
    <property type="entry name" value="SirB1_N"/>
</dbReference>
<evidence type="ECO:0000259" key="1">
    <source>
        <dbReference type="Pfam" id="PF13369"/>
    </source>
</evidence>
<evidence type="ECO:0000313" key="3">
    <source>
        <dbReference type="Proteomes" id="UP000230002"/>
    </source>
</evidence>
<name>A0A2G8SD98_9APHY</name>
<dbReference type="EMBL" id="AYKW01000012">
    <property type="protein sequence ID" value="PIL31755.1"/>
    <property type="molecule type" value="Genomic_DNA"/>
</dbReference>